<evidence type="ECO:0000313" key="4">
    <source>
        <dbReference type="EMBL" id="TMN21775.1"/>
    </source>
</evidence>
<feature type="region of interest" description="Disordered" evidence="2">
    <location>
        <begin position="210"/>
        <end position="306"/>
    </location>
</feature>
<keyword evidence="1" id="KW-0732">Signal</keyword>
<dbReference type="InterPro" id="IPR003646">
    <property type="entry name" value="SH3-like_bac-type"/>
</dbReference>
<dbReference type="SMART" id="SM00047">
    <property type="entry name" value="LYZ2"/>
    <property type="match status" value="1"/>
</dbReference>
<feature type="compositionally biased region" description="Basic and acidic residues" evidence="2">
    <location>
        <begin position="235"/>
        <end position="252"/>
    </location>
</feature>
<dbReference type="Gene3D" id="2.30.30.40">
    <property type="entry name" value="SH3 Domains"/>
    <property type="match status" value="2"/>
</dbReference>
<evidence type="ECO:0000259" key="3">
    <source>
        <dbReference type="PROSITE" id="PS51272"/>
    </source>
</evidence>
<reference evidence="4 5" key="1">
    <citation type="submission" date="2019-05" db="EMBL/GenBank/DDBJ databases">
        <title>Genomic analysis of Lentibacillus sp. NKC220-2.</title>
        <authorList>
            <person name="Oh Y.J."/>
        </authorList>
    </citation>
    <scope>NUCLEOTIDE SEQUENCE [LARGE SCALE GENOMIC DNA]</scope>
    <source>
        <strain evidence="4 5">NKC220-2</strain>
    </source>
</reference>
<dbReference type="EMBL" id="VCIA01000001">
    <property type="protein sequence ID" value="TMN21775.1"/>
    <property type="molecule type" value="Genomic_DNA"/>
</dbReference>
<evidence type="ECO:0000256" key="1">
    <source>
        <dbReference type="ARBA" id="ARBA00022729"/>
    </source>
</evidence>
<name>A0A5S3QIT9_9BACI</name>
<evidence type="ECO:0000313" key="5">
    <source>
        <dbReference type="Proteomes" id="UP000306980"/>
    </source>
</evidence>
<dbReference type="GO" id="GO:0004040">
    <property type="term" value="F:amidase activity"/>
    <property type="evidence" value="ECO:0007669"/>
    <property type="project" value="InterPro"/>
</dbReference>
<feature type="domain" description="SLH" evidence="3">
    <location>
        <begin position="29"/>
        <end position="92"/>
    </location>
</feature>
<dbReference type="InterPro" id="IPR052354">
    <property type="entry name" value="Cell_Wall_Dynamics_Protein"/>
</dbReference>
<dbReference type="Pfam" id="PF00395">
    <property type="entry name" value="SLH"/>
    <property type="match status" value="3"/>
</dbReference>
<dbReference type="PANTHER" id="PTHR34408:SF1">
    <property type="entry name" value="GLYCOSYL HYDROLASE FAMILY 19 DOMAIN-CONTAINING PROTEIN HI_1415"/>
    <property type="match status" value="1"/>
</dbReference>
<feature type="domain" description="SLH" evidence="3">
    <location>
        <begin position="93"/>
        <end position="154"/>
    </location>
</feature>
<feature type="compositionally biased region" description="Basic and acidic residues" evidence="2">
    <location>
        <begin position="259"/>
        <end position="280"/>
    </location>
</feature>
<gene>
    <name evidence="4" type="ORF">FFL34_06370</name>
</gene>
<accession>A0A5S3QIT9</accession>
<feature type="compositionally biased region" description="Basic and acidic residues" evidence="2">
    <location>
        <begin position="296"/>
        <end position="306"/>
    </location>
</feature>
<sequence length="710" mass="79391">MKNKRLWRTLLVGIASLGMLLMLPTLSFANKSFPDVDKSDAHYDAIMKLAEKEIVSGYADGSFGINRELKRRHGAILFYQALGLSKIADIKERLSRYKDVDENDQYAVQIAAVTPDIFSGSGGLFLPNDEMTREQMATTLVGAFGLEDNGTNPGIHLDNVGQSHRENVKILAQHDITNQFDNFRPKEAVKRGQFATFLYQSMITSDMVQEVPEEDADEDKPDEKPSEDKPDGEEVPDKDPDESKPSEDKPSDDNSNVDKPGEDKPSVDKPNKDNPDKEEPNEQPEPPEEQPDPEPEPPRPDKPAEDKYTTVSYDISFNEAMERQRLPKVDGAGRFLASKELMSYYANPNNIQKDSPEFFQFLKLSYIPGVKASQINRRILADKGSLKGTADAFIEAGKKNNINVIYLIAHALHETGNGQSALSNGLKVGIDSNGRATYVTSENKDKLTKIKKTYNMFGIGAYDSCPKKCGATRAYRQGWFTPEAAVKGGAVFIDNGYIGRGQDTLYKMRWNPVSPGNHQYATHLEWASIQARKIQEMYDLAGLLDSYSLRFDIPKYADQPGVSKKPTGERRFAIDKSSQGEIYSTSSRLNLRSYPWGEVKKTLSEGTKVEVIGENGGWFKVKAKSARKTGWVSSDYLTKPNPLRVVDITSSLNVRPEPNKKHSPIGKLENGDLVSGAVDSDENHIMKNDYYKIIYKGKEAWAHKDFLKEE</sequence>
<dbReference type="PROSITE" id="PS51272">
    <property type="entry name" value="SLH"/>
    <property type="match status" value="2"/>
</dbReference>
<feature type="compositionally biased region" description="Acidic residues" evidence="2">
    <location>
        <begin position="281"/>
        <end position="295"/>
    </location>
</feature>
<evidence type="ECO:0000256" key="2">
    <source>
        <dbReference type="SAM" id="MobiDB-lite"/>
    </source>
</evidence>
<dbReference type="InterPro" id="IPR002901">
    <property type="entry name" value="MGlyc_endo_b_GlcNAc-like_dom"/>
</dbReference>
<protein>
    <recommendedName>
        <fullName evidence="3">SLH domain-containing protein</fullName>
    </recommendedName>
</protein>
<proteinExistence type="predicted"/>
<comment type="caution">
    <text evidence="4">The sequence shown here is derived from an EMBL/GenBank/DDBJ whole genome shotgun (WGS) entry which is preliminary data.</text>
</comment>
<dbReference type="Proteomes" id="UP000306980">
    <property type="component" value="Unassembled WGS sequence"/>
</dbReference>
<dbReference type="AlphaFoldDB" id="A0A5S3QIT9"/>
<dbReference type="Pfam" id="PF08239">
    <property type="entry name" value="SH3_3"/>
    <property type="match status" value="2"/>
</dbReference>
<feature type="compositionally biased region" description="Acidic residues" evidence="2">
    <location>
        <begin position="211"/>
        <end position="220"/>
    </location>
</feature>
<organism evidence="4 5">
    <name type="scientific">Lentibacillus cibarius</name>
    <dbReference type="NCBI Taxonomy" id="2583219"/>
    <lineage>
        <taxon>Bacteria</taxon>
        <taxon>Bacillati</taxon>
        <taxon>Bacillota</taxon>
        <taxon>Bacilli</taxon>
        <taxon>Bacillales</taxon>
        <taxon>Bacillaceae</taxon>
        <taxon>Lentibacillus</taxon>
    </lineage>
</organism>
<dbReference type="InterPro" id="IPR001119">
    <property type="entry name" value="SLH_dom"/>
</dbReference>
<dbReference type="RefSeq" id="WP_138602515.1">
    <property type="nucleotide sequence ID" value="NZ_VCIA01000001.1"/>
</dbReference>
<dbReference type="Pfam" id="PF01832">
    <property type="entry name" value="Glucosaminidase"/>
    <property type="match status" value="1"/>
</dbReference>
<dbReference type="OrthoDB" id="9816557at2"/>
<dbReference type="PANTHER" id="PTHR34408">
    <property type="entry name" value="FAMILY PROTEIN, PUTATIVE-RELATED"/>
    <property type="match status" value="1"/>
</dbReference>
<dbReference type="Gene3D" id="1.10.530.10">
    <property type="match status" value="1"/>
</dbReference>